<comment type="caution">
    <text evidence="7">The sequence shown here is derived from an EMBL/GenBank/DDBJ whole genome shotgun (WGS) entry which is preliminary data.</text>
</comment>
<evidence type="ECO:0000256" key="2">
    <source>
        <dbReference type="ARBA" id="ARBA00022741"/>
    </source>
</evidence>
<evidence type="ECO:0000256" key="6">
    <source>
        <dbReference type="NCBIfam" id="TIGR00152"/>
    </source>
</evidence>
<reference evidence="8" key="1">
    <citation type="journal article" date="2019" name="Int. J. Syst. Evol. Microbiol.">
        <title>The Global Catalogue of Microorganisms (GCM) 10K type strain sequencing project: providing services to taxonomists for standard genome sequencing and annotation.</title>
        <authorList>
            <consortium name="The Broad Institute Genomics Platform"/>
            <consortium name="The Broad Institute Genome Sequencing Center for Infectious Disease"/>
            <person name="Wu L."/>
            <person name="Ma J."/>
        </authorList>
    </citation>
    <scope>NUCLEOTIDE SEQUENCE [LARGE SCALE GENOMIC DNA]</scope>
    <source>
        <strain evidence="8">CGMCC 1.12479</strain>
    </source>
</reference>
<keyword evidence="3 5" id="KW-0067">ATP-binding</keyword>
<dbReference type="EC" id="2.7.1.24" evidence="5 6"/>
<accession>A0ABQ1MK12</accession>
<dbReference type="InterPro" id="IPR001977">
    <property type="entry name" value="Depp_CoAkinase"/>
</dbReference>
<organism evidence="7 8">
    <name type="scientific">Belliella aquatica</name>
    <dbReference type="NCBI Taxonomy" id="1323734"/>
    <lineage>
        <taxon>Bacteria</taxon>
        <taxon>Pseudomonadati</taxon>
        <taxon>Bacteroidota</taxon>
        <taxon>Cytophagia</taxon>
        <taxon>Cytophagales</taxon>
        <taxon>Cyclobacteriaceae</taxon>
        <taxon>Belliella</taxon>
    </lineage>
</organism>
<keyword evidence="8" id="KW-1185">Reference proteome</keyword>
<evidence type="ECO:0000256" key="1">
    <source>
        <dbReference type="ARBA" id="ARBA00009018"/>
    </source>
</evidence>
<dbReference type="SUPFAM" id="SSF52540">
    <property type="entry name" value="P-loop containing nucleoside triphosphate hydrolases"/>
    <property type="match status" value="1"/>
</dbReference>
<name>A0ABQ1MK12_9BACT</name>
<evidence type="ECO:0000313" key="7">
    <source>
        <dbReference type="EMBL" id="GGC41935.1"/>
    </source>
</evidence>
<comment type="function">
    <text evidence="5">Catalyzes the phosphorylation of the 3'-hydroxyl group of dephosphocoenzyme A to form coenzyme A.</text>
</comment>
<dbReference type="PANTHER" id="PTHR10695:SF46">
    <property type="entry name" value="BIFUNCTIONAL COENZYME A SYNTHASE-RELATED"/>
    <property type="match status" value="1"/>
</dbReference>
<comment type="pathway">
    <text evidence="5">Cofactor biosynthesis; coenzyme A biosynthesis; CoA from (R)-pantothenate: step 5/5.</text>
</comment>
<keyword evidence="5" id="KW-0963">Cytoplasm</keyword>
<keyword evidence="4 5" id="KW-0173">Coenzyme A biosynthesis</keyword>
<dbReference type="PANTHER" id="PTHR10695">
    <property type="entry name" value="DEPHOSPHO-COA KINASE-RELATED"/>
    <property type="match status" value="1"/>
</dbReference>
<dbReference type="Pfam" id="PF01121">
    <property type="entry name" value="CoaE"/>
    <property type="match status" value="1"/>
</dbReference>
<dbReference type="NCBIfam" id="TIGR00152">
    <property type="entry name" value="dephospho-CoA kinase"/>
    <property type="match status" value="1"/>
</dbReference>
<keyword evidence="5" id="KW-0808">Transferase</keyword>
<dbReference type="RefSeq" id="WP_188442501.1">
    <property type="nucleotide sequence ID" value="NZ_BMFD01000006.1"/>
</dbReference>
<feature type="binding site" evidence="5">
    <location>
        <begin position="16"/>
        <end position="21"/>
    </location>
    <ligand>
        <name>ATP</name>
        <dbReference type="ChEBI" id="CHEBI:30616"/>
    </ligand>
</feature>
<dbReference type="HAMAP" id="MF_00376">
    <property type="entry name" value="Dephospho_CoA_kinase"/>
    <property type="match status" value="1"/>
</dbReference>
<keyword evidence="2 5" id="KW-0547">Nucleotide-binding</keyword>
<dbReference type="InterPro" id="IPR027417">
    <property type="entry name" value="P-loop_NTPase"/>
</dbReference>
<comment type="subcellular location">
    <subcellularLocation>
        <location evidence="5">Cytoplasm</location>
    </subcellularLocation>
</comment>
<protein>
    <recommendedName>
        <fullName evidence="5 6">Dephospho-CoA kinase</fullName>
        <ecNumber evidence="5 6">2.7.1.24</ecNumber>
    </recommendedName>
    <alternativeName>
        <fullName evidence="5">Dephosphocoenzyme A kinase</fullName>
    </alternativeName>
</protein>
<dbReference type="PROSITE" id="PS51219">
    <property type="entry name" value="DPCK"/>
    <property type="match status" value="1"/>
</dbReference>
<dbReference type="CDD" id="cd02022">
    <property type="entry name" value="DPCK"/>
    <property type="match status" value="1"/>
</dbReference>
<gene>
    <name evidence="5 7" type="primary">coaE</name>
    <name evidence="7" type="ORF">GCM10010993_20620</name>
</gene>
<evidence type="ECO:0000256" key="3">
    <source>
        <dbReference type="ARBA" id="ARBA00022840"/>
    </source>
</evidence>
<comment type="catalytic activity">
    <reaction evidence="5">
        <text>3'-dephospho-CoA + ATP = ADP + CoA + H(+)</text>
        <dbReference type="Rhea" id="RHEA:18245"/>
        <dbReference type="ChEBI" id="CHEBI:15378"/>
        <dbReference type="ChEBI" id="CHEBI:30616"/>
        <dbReference type="ChEBI" id="CHEBI:57287"/>
        <dbReference type="ChEBI" id="CHEBI:57328"/>
        <dbReference type="ChEBI" id="CHEBI:456216"/>
        <dbReference type="EC" id="2.7.1.24"/>
    </reaction>
</comment>
<dbReference type="GO" id="GO:0016301">
    <property type="term" value="F:kinase activity"/>
    <property type="evidence" value="ECO:0007669"/>
    <property type="project" value="UniProtKB-KW"/>
</dbReference>
<dbReference type="Proteomes" id="UP000635885">
    <property type="component" value="Unassembled WGS sequence"/>
</dbReference>
<sequence>MKRNKPLLIGITGGIGSGKSTVARVFSILGIPIYFADERAKWLMENNSNLVKEIKNAFGTESYLPDGRLNRKFLSEEVFGHPEKTKTINSLVHPAVKKDFEAWTNSQHTPYILKEAALLFETGSYVELDKIITVTSPIKVRINRVLMRDPHRSEEQLHAIIDQQMPDEEKTSKSDYVIKNVDNKLLIPQVLQLHEKLLKLAKEN</sequence>
<dbReference type="EMBL" id="BMFD01000006">
    <property type="protein sequence ID" value="GGC41935.1"/>
    <property type="molecule type" value="Genomic_DNA"/>
</dbReference>
<evidence type="ECO:0000313" key="8">
    <source>
        <dbReference type="Proteomes" id="UP000635885"/>
    </source>
</evidence>
<evidence type="ECO:0000256" key="4">
    <source>
        <dbReference type="ARBA" id="ARBA00022993"/>
    </source>
</evidence>
<evidence type="ECO:0000256" key="5">
    <source>
        <dbReference type="HAMAP-Rule" id="MF_00376"/>
    </source>
</evidence>
<comment type="similarity">
    <text evidence="1 5">Belongs to the CoaE family.</text>
</comment>
<proteinExistence type="inferred from homology"/>
<keyword evidence="5 7" id="KW-0418">Kinase</keyword>
<dbReference type="Gene3D" id="3.40.50.300">
    <property type="entry name" value="P-loop containing nucleotide triphosphate hydrolases"/>
    <property type="match status" value="1"/>
</dbReference>